<evidence type="ECO:0000313" key="2">
    <source>
        <dbReference type="EMBL" id="AFK83901.1"/>
    </source>
</evidence>
<feature type="compositionally biased region" description="Low complexity" evidence="1">
    <location>
        <begin position="28"/>
        <end position="38"/>
    </location>
</feature>
<protein>
    <submittedName>
        <fullName evidence="2">B68.1</fullName>
    </submittedName>
</protein>
<evidence type="ECO:0000256" key="1">
    <source>
        <dbReference type="SAM" id="MobiDB-lite"/>
    </source>
</evidence>
<dbReference type="KEGG" id="vg:80534792"/>
<dbReference type="Proteomes" id="UP000103899">
    <property type="component" value="Segment"/>
</dbReference>
<dbReference type="GeneID" id="80534792"/>
<dbReference type="EMBL" id="JQ805139">
    <property type="protein sequence ID" value="AFK83901.1"/>
    <property type="molecule type" value="Genomic_DNA"/>
</dbReference>
<name>I3VQ57_9BETA</name>
<feature type="compositionally biased region" description="Basic and acidic residues" evidence="1">
    <location>
        <begin position="15"/>
        <end position="27"/>
    </location>
</feature>
<feature type="region of interest" description="Disordered" evidence="1">
    <location>
        <begin position="1"/>
        <end position="50"/>
    </location>
</feature>
<accession>I3VQ57</accession>
<organism evidence="2 3">
    <name type="scientific">miniopterid betaherpesvirus 1</name>
    <dbReference type="NCBI Taxonomy" id="3070189"/>
    <lineage>
        <taxon>Viruses</taxon>
        <taxon>Duplodnaviria</taxon>
        <taxon>Heunggongvirae</taxon>
        <taxon>Peploviricota</taxon>
        <taxon>Herviviricetes</taxon>
        <taxon>Herpesvirales</taxon>
        <taxon>Orthoherpesviridae</taxon>
        <taxon>Betaherpesvirinae</taxon>
        <taxon>Quwivirus</taxon>
        <taxon>Quwivirus miniopteridbeta1</taxon>
    </lineage>
</organism>
<proteinExistence type="predicted"/>
<reference evidence="2 3" key="1">
    <citation type="journal article" date="2012" name="J. Virol.">
        <title>A Novel Bat Herpesvirus Encodes Homologues of Major Histocompatibility Complex Classes I and II, C-Type Lectin, and a Unique Family of Immune-Related Genes.</title>
        <authorList>
            <person name="Zhang H."/>
            <person name="Todd S."/>
            <person name="Tachedjian M."/>
            <person name="Barr J.A."/>
            <person name="Luo M."/>
            <person name="Yu M."/>
            <person name="Marsh G.A."/>
            <person name="Crameri G."/>
            <person name="Wang L.F."/>
        </authorList>
    </citation>
    <scope>NUCLEOTIDE SEQUENCE [LARGE SCALE GENOMIC DNA]</scope>
    <source>
        <strain evidence="2">B7D8</strain>
    </source>
</reference>
<sequence>MRCRSADPIPGSDVTRQRETSSAKHDPGTGSPTVPPGSRQIVPMNTTLRY</sequence>
<keyword evidence="3" id="KW-1185">Reference proteome</keyword>
<evidence type="ECO:0000313" key="3">
    <source>
        <dbReference type="Proteomes" id="UP000103899"/>
    </source>
</evidence>
<dbReference type="RefSeq" id="YP_010797089.1">
    <property type="nucleotide sequence ID" value="NC_076129.1"/>
</dbReference>